<dbReference type="AlphaFoldDB" id="A0A7J7KM14"/>
<protein>
    <submittedName>
        <fullName evidence="2">Uncharacterized protein</fullName>
    </submittedName>
</protein>
<feature type="transmembrane region" description="Helical" evidence="1">
    <location>
        <begin position="29"/>
        <end position="52"/>
    </location>
</feature>
<comment type="caution">
    <text evidence="2">The sequence shown here is derived from an EMBL/GenBank/DDBJ whole genome shotgun (WGS) entry which is preliminary data.</text>
</comment>
<keyword evidence="1" id="KW-0812">Transmembrane</keyword>
<evidence type="ECO:0000313" key="2">
    <source>
        <dbReference type="EMBL" id="KAF6039193.1"/>
    </source>
</evidence>
<dbReference type="Proteomes" id="UP000593567">
    <property type="component" value="Unassembled WGS sequence"/>
</dbReference>
<sequence>MKAGGDEPVSWKAADPWSNFPIQHQVWCWLVYTAQIWTGFWIMLSGCFAMCVKDKGCLEGLFLFMNTTSC</sequence>
<gene>
    <name evidence="2" type="ORF">EB796_002505</name>
</gene>
<organism evidence="2 3">
    <name type="scientific">Bugula neritina</name>
    <name type="common">Brown bryozoan</name>
    <name type="synonym">Sertularia neritina</name>
    <dbReference type="NCBI Taxonomy" id="10212"/>
    <lineage>
        <taxon>Eukaryota</taxon>
        <taxon>Metazoa</taxon>
        <taxon>Spiralia</taxon>
        <taxon>Lophotrochozoa</taxon>
        <taxon>Bryozoa</taxon>
        <taxon>Gymnolaemata</taxon>
        <taxon>Cheilostomatida</taxon>
        <taxon>Flustrina</taxon>
        <taxon>Buguloidea</taxon>
        <taxon>Bugulidae</taxon>
        <taxon>Bugula</taxon>
    </lineage>
</organism>
<dbReference type="EMBL" id="VXIV02000294">
    <property type="protein sequence ID" value="KAF6039193.1"/>
    <property type="molecule type" value="Genomic_DNA"/>
</dbReference>
<proteinExistence type="predicted"/>
<evidence type="ECO:0000256" key="1">
    <source>
        <dbReference type="SAM" id="Phobius"/>
    </source>
</evidence>
<keyword evidence="1" id="KW-0472">Membrane</keyword>
<keyword evidence="3" id="KW-1185">Reference proteome</keyword>
<name>A0A7J7KM14_BUGNE</name>
<accession>A0A7J7KM14</accession>
<reference evidence="2" key="1">
    <citation type="submission" date="2020-06" db="EMBL/GenBank/DDBJ databases">
        <title>Draft genome of Bugula neritina, a colonial animal packing powerful symbionts and potential medicines.</title>
        <authorList>
            <person name="Rayko M."/>
        </authorList>
    </citation>
    <scope>NUCLEOTIDE SEQUENCE [LARGE SCALE GENOMIC DNA]</scope>
    <source>
        <strain evidence="2">Kwan_BN1</strain>
    </source>
</reference>
<evidence type="ECO:0000313" key="3">
    <source>
        <dbReference type="Proteomes" id="UP000593567"/>
    </source>
</evidence>
<keyword evidence="1" id="KW-1133">Transmembrane helix</keyword>